<feature type="compositionally biased region" description="Polar residues" evidence="2">
    <location>
        <begin position="1"/>
        <end position="10"/>
    </location>
</feature>
<protein>
    <recommendedName>
        <fullName evidence="3">Nephrocystin 3-like N-terminal domain-containing protein</fullName>
    </recommendedName>
</protein>
<dbReference type="EMBL" id="QPFP01000067">
    <property type="protein sequence ID" value="TEB24382.1"/>
    <property type="molecule type" value="Genomic_DNA"/>
</dbReference>
<proteinExistence type="predicted"/>
<dbReference type="AlphaFoldDB" id="A0A4Y7SRH4"/>
<dbReference type="Gene3D" id="3.40.50.300">
    <property type="entry name" value="P-loop containing nucleotide triphosphate hydrolases"/>
    <property type="match status" value="1"/>
</dbReference>
<dbReference type="Proteomes" id="UP000298030">
    <property type="component" value="Unassembled WGS sequence"/>
</dbReference>
<evidence type="ECO:0000259" key="3">
    <source>
        <dbReference type="Pfam" id="PF24883"/>
    </source>
</evidence>
<accession>A0A4Y7SRH4</accession>
<evidence type="ECO:0000313" key="4">
    <source>
        <dbReference type="EMBL" id="TEB24382.1"/>
    </source>
</evidence>
<dbReference type="InterPro" id="IPR027417">
    <property type="entry name" value="P-loop_NTPase"/>
</dbReference>
<name>A0A4Y7SRH4_COPMI</name>
<keyword evidence="1" id="KW-0677">Repeat</keyword>
<comment type="caution">
    <text evidence="4">The sequence shown here is derived from an EMBL/GenBank/DDBJ whole genome shotgun (WGS) entry which is preliminary data.</text>
</comment>
<feature type="region of interest" description="Disordered" evidence="2">
    <location>
        <begin position="1"/>
        <end position="69"/>
    </location>
</feature>
<evidence type="ECO:0000313" key="5">
    <source>
        <dbReference type="Proteomes" id="UP000298030"/>
    </source>
</evidence>
<keyword evidence="5" id="KW-1185">Reference proteome</keyword>
<evidence type="ECO:0000256" key="2">
    <source>
        <dbReference type="SAM" id="MobiDB-lite"/>
    </source>
</evidence>
<dbReference type="Pfam" id="PF24883">
    <property type="entry name" value="NPHP3_N"/>
    <property type="match status" value="1"/>
</dbReference>
<sequence length="632" mass="69935">MHPSKDSPSLSVDKGVGKTYPTNRSPSSHGSTPTPPPPDQSSSASTAPGVPPLSRTPGPSCARQPPELSGITFFPHSHNISIGSLTTNSVLAKSLDDLLQPHVCHGAAHDSNERCDAPACHEETRVAIRQSIVSWIKHGGEKFMWLSGPAGAGKTAIAGSVAEACKVQKVLAASFFFSSFSGSLDRRTKRCVISTIASHLAEHEVLREFKANLLVSIENNGSIFYKRLKEQAECLLLGPLRAIEDRSSAATWPTCIIIDGLDEVEAQQYHDPERHDTARKPEDDQAEILEVLLTLAANPEFPFRIFVSSRSEHVITMSFNAPQGPPINKLFLDSKYSPDVDVRLFLENKFADIRSRIGIPGGWPEPAVLDRLVDMSSGQFIVPATIIRWVESGVPQRQLADVLKLEPSDAGGKNPFATLDALYRHILKRANTPDDDPHLIVKWIHCLTSDVEHTYGRPDALFWRWFLEDEAGEFTYRMTPIASLIFIPPPGDLSSAISIYHTSLKDFLTSEFRSGDLYVGNEVFRSFFAGRITRILKDKGPAGAPTSPRELHRFLWSASHFRRSNRGIAPLLFYPTHLGKHSKAELATCDAAWWTCFLLDRETPETQWLCNIYRLIHAAMECASEHTSPNPV</sequence>
<evidence type="ECO:0000256" key="1">
    <source>
        <dbReference type="ARBA" id="ARBA00022737"/>
    </source>
</evidence>
<dbReference type="InterPro" id="IPR056884">
    <property type="entry name" value="NPHP3-like_N"/>
</dbReference>
<dbReference type="SUPFAM" id="SSF52540">
    <property type="entry name" value="P-loop containing nucleoside triphosphate hydrolases"/>
    <property type="match status" value="1"/>
</dbReference>
<dbReference type="STRING" id="71717.A0A4Y7SRH4"/>
<feature type="domain" description="Nephrocystin 3-like N-terminal" evidence="3">
    <location>
        <begin position="130"/>
        <end position="310"/>
    </location>
</feature>
<dbReference type="OrthoDB" id="674604at2759"/>
<dbReference type="PANTHER" id="PTHR10039">
    <property type="entry name" value="AMELOGENIN"/>
    <property type="match status" value="1"/>
</dbReference>
<reference evidence="4 5" key="1">
    <citation type="journal article" date="2019" name="Nat. Ecol. Evol.">
        <title>Megaphylogeny resolves global patterns of mushroom evolution.</title>
        <authorList>
            <person name="Varga T."/>
            <person name="Krizsan K."/>
            <person name="Foldi C."/>
            <person name="Dima B."/>
            <person name="Sanchez-Garcia M."/>
            <person name="Sanchez-Ramirez S."/>
            <person name="Szollosi G.J."/>
            <person name="Szarkandi J.G."/>
            <person name="Papp V."/>
            <person name="Albert L."/>
            <person name="Andreopoulos W."/>
            <person name="Angelini C."/>
            <person name="Antonin V."/>
            <person name="Barry K.W."/>
            <person name="Bougher N.L."/>
            <person name="Buchanan P."/>
            <person name="Buyck B."/>
            <person name="Bense V."/>
            <person name="Catcheside P."/>
            <person name="Chovatia M."/>
            <person name="Cooper J."/>
            <person name="Damon W."/>
            <person name="Desjardin D."/>
            <person name="Finy P."/>
            <person name="Geml J."/>
            <person name="Haridas S."/>
            <person name="Hughes K."/>
            <person name="Justo A."/>
            <person name="Karasinski D."/>
            <person name="Kautmanova I."/>
            <person name="Kiss B."/>
            <person name="Kocsube S."/>
            <person name="Kotiranta H."/>
            <person name="LaButti K.M."/>
            <person name="Lechner B.E."/>
            <person name="Liimatainen K."/>
            <person name="Lipzen A."/>
            <person name="Lukacs Z."/>
            <person name="Mihaltcheva S."/>
            <person name="Morgado L.N."/>
            <person name="Niskanen T."/>
            <person name="Noordeloos M.E."/>
            <person name="Ohm R.A."/>
            <person name="Ortiz-Santana B."/>
            <person name="Ovrebo C."/>
            <person name="Racz N."/>
            <person name="Riley R."/>
            <person name="Savchenko A."/>
            <person name="Shiryaev A."/>
            <person name="Soop K."/>
            <person name="Spirin V."/>
            <person name="Szebenyi C."/>
            <person name="Tomsovsky M."/>
            <person name="Tulloss R.E."/>
            <person name="Uehling J."/>
            <person name="Grigoriev I.V."/>
            <person name="Vagvolgyi C."/>
            <person name="Papp T."/>
            <person name="Martin F.M."/>
            <person name="Miettinen O."/>
            <person name="Hibbett D.S."/>
            <person name="Nagy L.G."/>
        </authorList>
    </citation>
    <scope>NUCLEOTIDE SEQUENCE [LARGE SCALE GENOMIC DNA]</scope>
    <source>
        <strain evidence="4 5">FP101781</strain>
    </source>
</reference>
<organism evidence="4 5">
    <name type="scientific">Coprinellus micaceus</name>
    <name type="common">Glistening ink-cap mushroom</name>
    <name type="synonym">Coprinus micaceus</name>
    <dbReference type="NCBI Taxonomy" id="71717"/>
    <lineage>
        <taxon>Eukaryota</taxon>
        <taxon>Fungi</taxon>
        <taxon>Dikarya</taxon>
        <taxon>Basidiomycota</taxon>
        <taxon>Agaricomycotina</taxon>
        <taxon>Agaricomycetes</taxon>
        <taxon>Agaricomycetidae</taxon>
        <taxon>Agaricales</taxon>
        <taxon>Agaricineae</taxon>
        <taxon>Psathyrellaceae</taxon>
        <taxon>Coprinellus</taxon>
    </lineage>
</organism>
<dbReference type="PANTHER" id="PTHR10039:SF14">
    <property type="entry name" value="NACHT DOMAIN-CONTAINING PROTEIN"/>
    <property type="match status" value="1"/>
</dbReference>
<gene>
    <name evidence="4" type="ORF">FA13DRAFT_1797265</name>
</gene>